<accession>A0A5B6WJT8</accession>
<dbReference type="EMBL" id="SMMG02000003">
    <property type="protein sequence ID" value="KAA3481508.1"/>
    <property type="molecule type" value="Genomic_DNA"/>
</dbReference>
<protein>
    <recommendedName>
        <fullName evidence="3">RNase H type-1 domain-containing protein</fullName>
    </recommendedName>
</protein>
<keyword evidence="2" id="KW-1185">Reference proteome</keyword>
<evidence type="ECO:0000313" key="2">
    <source>
        <dbReference type="Proteomes" id="UP000325315"/>
    </source>
</evidence>
<proteinExistence type="predicted"/>
<reference evidence="2" key="1">
    <citation type="journal article" date="2019" name="Plant Biotechnol. J.">
        <title>Genome sequencing of the Australian wild diploid species Gossypium australe highlights disease resistance and delayed gland morphogenesis.</title>
        <authorList>
            <person name="Cai Y."/>
            <person name="Cai X."/>
            <person name="Wang Q."/>
            <person name="Wang P."/>
            <person name="Zhang Y."/>
            <person name="Cai C."/>
            <person name="Xu Y."/>
            <person name="Wang K."/>
            <person name="Zhou Z."/>
            <person name="Wang C."/>
            <person name="Geng S."/>
            <person name="Li B."/>
            <person name="Dong Q."/>
            <person name="Hou Y."/>
            <person name="Wang H."/>
            <person name="Ai P."/>
            <person name="Liu Z."/>
            <person name="Yi F."/>
            <person name="Sun M."/>
            <person name="An G."/>
            <person name="Cheng J."/>
            <person name="Zhang Y."/>
            <person name="Shi Q."/>
            <person name="Xie Y."/>
            <person name="Shi X."/>
            <person name="Chang Y."/>
            <person name="Huang F."/>
            <person name="Chen Y."/>
            <person name="Hong S."/>
            <person name="Mi L."/>
            <person name="Sun Q."/>
            <person name="Zhang L."/>
            <person name="Zhou B."/>
            <person name="Peng R."/>
            <person name="Zhang X."/>
            <person name="Liu F."/>
        </authorList>
    </citation>
    <scope>NUCLEOTIDE SEQUENCE [LARGE SCALE GENOMIC DNA]</scope>
    <source>
        <strain evidence="2">cv. PA1801</strain>
    </source>
</reference>
<dbReference type="AlphaFoldDB" id="A0A5B6WJT8"/>
<organism evidence="1 2">
    <name type="scientific">Gossypium australe</name>
    <dbReference type="NCBI Taxonomy" id="47621"/>
    <lineage>
        <taxon>Eukaryota</taxon>
        <taxon>Viridiplantae</taxon>
        <taxon>Streptophyta</taxon>
        <taxon>Embryophyta</taxon>
        <taxon>Tracheophyta</taxon>
        <taxon>Spermatophyta</taxon>
        <taxon>Magnoliopsida</taxon>
        <taxon>eudicotyledons</taxon>
        <taxon>Gunneridae</taxon>
        <taxon>Pentapetalae</taxon>
        <taxon>rosids</taxon>
        <taxon>malvids</taxon>
        <taxon>Malvales</taxon>
        <taxon>Malvaceae</taxon>
        <taxon>Malvoideae</taxon>
        <taxon>Gossypium</taxon>
    </lineage>
</organism>
<dbReference type="Proteomes" id="UP000325315">
    <property type="component" value="Unassembled WGS sequence"/>
</dbReference>
<sequence>MPALRKSLKSVGAERKRSNVAFARRINEPVNRSWEVRLCHVYREANAAEDLAVPTILQQDLAGTASLRYFCNVVWKTGDSSLAKVLEEKGYTAISAA</sequence>
<name>A0A5B6WJT8_9ROSI</name>
<comment type="caution">
    <text evidence="1">The sequence shown here is derived from an EMBL/GenBank/DDBJ whole genome shotgun (WGS) entry which is preliminary data.</text>
</comment>
<dbReference type="OrthoDB" id="6500128at2759"/>
<gene>
    <name evidence="1" type="ORF">EPI10_021867</name>
</gene>
<evidence type="ECO:0000313" key="1">
    <source>
        <dbReference type="EMBL" id="KAA3481508.1"/>
    </source>
</evidence>
<evidence type="ECO:0008006" key="3">
    <source>
        <dbReference type="Google" id="ProtNLM"/>
    </source>
</evidence>